<evidence type="ECO:0000313" key="2">
    <source>
        <dbReference type="Proteomes" id="UP000000768"/>
    </source>
</evidence>
<name>A0A1Z5R9S3_SORBI</name>
<proteinExistence type="predicted"/>
<reference evidence="1 2" key="1">
    <citation type="journal article" date="2009" name="Nature">
        <title>The Sorghum bicolor genome and the diversification of grasses.</title>
        <authorList>
            <person name="Paterson A.H."/>
            <person name="Bowers J.E."/>
            <person name="Bruggmann R."/>
            <person name="Dubchak I."/>
            <person name="Grimwood J."/>
            <person name="Gundlach H."/>
            <person name="Haberer G."/>
            <person name="Hellsten U."/>
            <person name="Mitros T."/>
            <person name="Poliakov A."/>
            <person name="Schmutz J."/>
            <person name="Spannagl M."/>
            <person name="Tang H."/>
            <person name="Wang X."/>
            <person name="Wicker T."/>
            <person name="Bharti A.K."/>
            <person name="Chapman J."/>
            <person name="Feltus F.A."/>
            <person name="Gowik U."/>
            <person name="Grigoriev I.V."/>
            <person name="Lyons E."/>
            <person name="Maher C.A."/>
            <person name="Martis M."/>
            <person name="Narechania A."/>
            <person name="Otillar R.P."/>
            <person name="Penning B.W."/>
            <person name="Salamov A.A."/>
            <person name="Wang Y."/>
            <person name="Zhang L."/>
            <person name="Carpita N.C."/>
            <person name="Freeling M."/>
            <person name="Gingle A.R."/>
            <person name="Hash C.T."/>
            <person name="Keller B."/>
            <person name="Klein P."/>
            <person name="Kresovich S."/>
            <person name="McCann M.C."/>
            <person name="Ming R."/>
            <person name="Peterson D.G."/>
            <person name="Mehboob-ur-Rahman"/>
            <person name="Ware D."/>
            <person name="Westhoff P."/>
            <person name="Mayer K.F."/>
            <person name="Messing J."/>
            <person name="Rokhsar D.S."/>
        </authorList>
    </citation>
    <scope>NUCLEOTIDE SEQUENCE [LARGE SCALE GENOMIC DNA]</scope>
    <source>
        <strain evidence="2">cv. BTx623</strain>
    </source>
</reference>
<keyword evidence="2" id="KW-1185">Reference proteome</keyword>
<organism evidence="1 2">
    <name type="scientific">Sorghum bicolor</name>
    <name type="common">Sorghum</name>
    <name type="synonym">Sorghum vulgare</name>
    <dbReference type="NCBI Taxonomy" id="4558"/>
    <lineage>
        <taxon>Eukaryota</taxon>
        <taxon>Viridiplantae</taxon>
        <taxon>Streptophyta</taxon>
        <taxon>Embryophyta</taxon>
        <taxon>Tracheophyta</taxon>
        <taxon>Spermatophyta</taxon>
        <taxon>Magnoliopsida</taxon>
        <taxon>Liliopsida</taxon>
        <taxon>Poales</taxon>
        <taxon>Poaceae</taxon>
        <taxon>PACMAD clade</taxon>
        <taxon>Panicoideae</taxon>
        <taxon>Andropogonodae</taxon>
        <taxon>Andropogoneae</taxon>
        <taxon>Sorghinae</taxon>
        <taxon>Sorghum</taxon>
    </lineage>
</organism>
<evidence type="ECO:0000313" key="1">
    <source>
        <dbReference type="EMBL" id="OQU80524.1"/>
    </source>
</evidence>
<gene>
    <name evidence="1" type="ORF">SORBI_3007G139800</name>
</gene>
<dbReference type="EMBL" id="CM000766">
    <property type="protein sequence ID" value="OQU80524.1"/>
    <property type="molecule type" value="Genomic_DNA"/>
</dbReference>
<accession>A0A1Z5R9S3</accession>
<dbReference type="AlphaFoldDB" id="A0A1Z5R9S3"/>
<sequence length="74" mass="8611">MLTEIFRQVWPPRCSLSTIRRCGGTMDTAAVLVLVALPAWFGRSGSRRGRRRRRLEIGRRQARDQFSFLLSFSR</sequence>
<dbReference type="Proteomes" id="UP000000768">
    <property type="component" value="Chromosome 7"/>
</dbReference>
<dbReference type="InParanoid" id="A0A1Z5R9S3"/>
<reference evidence="2" key="2">
    <citation type="journal article" date="2018" name="Plant J.">
        <title>The Sorghum bicolor reference genome: improved assembly, gene annotations, a transcriptome atlas, and signatures of genome organization.</title>
        <authorList>
            <person name="McCormick R.F."/>
            <person name="Truong S.K."/>
            <person name="Sreedasyam A."/>
            <person name="Jenkins J."/>
            <person name="Shu S."/>
            <person name="Sims D."/>
            <person name="Kennedy M."/>
            <person name="Amirebrahimi M."/>
            <person name="Weers B.D."/>
            <person name="McKinley B."/>
            <person name="Mattison A."/>
            <person name="Morishige D.T."/>
            <person name="Grimwood J."/>
            <person name="Schmutz J."/>
            <person name="Mullet J.E."/>
        </authorList>
    </citation>
    <scope>NUCLEOTIDE SEQUENCE [LARGE SCALE GENOMIC DNA]</scope>
    <source>
        <strain evidence="2">cv. BTx623</strain>
    </source>
</reference>
<dbReference type="Gramene" id="OQU80524">
    <property type="protein sequence ID" value="OQU80524"/>
    <property type="gene ID" value="SORBI_3007G139800"/>
</dbReference>
<protein>
    <submittedName>
        <fullName evidence="1">Uncharacterized protein</fullName>
    </submittedName>
</protein>